<dbReference type="InterPro" id="IPR005186">
    <property type="entry name" value="FlaG"/>
</dbReference>
<reference evidence="2" key="1">
    <citation type="submission" date="2020-02" db="EMBL/GenBank/DDBJ databases">
        <authorList>
            <person name="Meier V. D."/>
        </authorList>
    </citation>
    <scope>NUCLEOTIDE SEQUENCE</scope>
    <source>
        <strain evidence="2">AVDCRST_MAG38</strain>
    </source>
</reference>
<accession>A0A6J4RE85</accession>
<evidence type="ECO:0000313" key="2">
    <source>
        <dbReference type="EMBL" id="CAA9468711.1"/>
    </source>
</evidence>
<dbReference type="Gene3D" id="3.30.160.170">
    <property type="entry name" value="FlaG-like"/>
    <property type="match status" value="1"/>
</dbReference>
<dbReference type="AlphaFoldDB" id="A0A6J4RE85"/>
<proteinExistence type="predicted"/>
<protein>
    <recommendedName>
        <fullName evidence="3">Flagellar protein FlaG</fullName>
    </recommendedName>
</protein>
<gene>
    <name evidence="2" type="ORF">AVDCRST_MAG38-1089</name>
</gene>
<evidence type="ECO:0000256" key="1">
    <source>
        <dbReference type="SAM" id="MobiDB-lite"/>
    </source>
</evidence>
<dbReference type="Pfam" id="PF03646">
    <property type="entry name" value="FlaG"/>
    <property type="match status" value="1"/>
</dbReference>
<sequence length="121" mass="12829">MQLVSAHLRYAALAAPTTAPPRAGAAPAVPVPGAPVPADAADGHVPSAPPPDVLEQVSAAARCVEEMARNNRELHFRPDEHSSRIIIEVRDMAGNVLRTIPPSKALDAMTGSTERERQWLA</sequence>
<dbReference type="SUPFAM" id="SSF160214">
    <property type="entry name" value="FlaG-like"/>
    <property type="match status" value="1"/>
</dbReference>
<dbReference type="InterPro" id="IPR035924">
    <property type="entry name" value="FlaG-like_sf"/>
</dbReference>
<feature type="compositionally biased region" description="Low complexity" evidence="1">
    <location>
        <begin position="15"/>
        <end position="28"/>
    </location>
</feature>
<dbReference type="EMBL" id="CADCVJ010000070">
    <property type="protein sequence ID" value="CAA9468711.1"/>
    <property type="molecule type" value="Genomic_DNA"/>
</dbReference>
<name>A0A6J4RE85_9ACTN</name>
<feature type="region of interest" description="Disordered" evidence="1">
    <location>
        <begin position="15"/>
        <end position="51"/>
    </location>
</feature>
<organism evidence="2">
    <name type="scientific">uncultured Solirubrobacteraceae bacterium</name>
    <dbReference type="NCBI Taxonomy" id="1162706"/>
    <lineage>
        <taxon>Bacteria</taxon>
        <taxon>Bacillati</taxon>
        <taxon>Actinomycetota</taxon>
        <taxon>Thermoleophilia</taxon>
        <taxon>Solirubrobacterales</taxon>
        <taxon>Solirubrobacteraceae</taxon>
        <taxon>environmental samples</taxon>
    </lineage>
</organism>
<evidence type="ECO:0008006" key="3">
    <source>
        <dbReference type="Google" id="ProtNLM"/>
    </source>
</evidence>